<dbReference type="RefSeq" id="WP_359356721.1">
    <property type="nucleotide sequence ID" value="NZ_JBEYXV010000023.1"/>
</dbReference>
<protein>
    <submittedName>
        <fullName evidence="2">DUF3224 domain-containing protein</fullName>
    </submittedName>
</protein>
<sequence>MPSQTSQTNQTSRANETAQTTQTTQTSGTFTFAHWDEKPVAGAHDAGARIAHAAVTNDYTGAIEAAGTSCEYTIAYTNETVGAFVGYEFIDGTLDGRKGSFVMEQRGSFGADGVIECSFSVLPGSGTGELAGLTGTGTFTARGGQSTTPYTLAYALEG</sequence>
<dbReference type="Proteomes" id="UP001551176">
    <property type="component" value="Unassembled WGS sequence"/>
</dbReference>
<accession>A0ABV3BY11</accession>
<dbReference type="InterPro" id="IPR021607">
    <property type="entry name" value="DUF3224"/>
</dbReference>
<feature type="compositionally biased region" description="Low complexity" evidence="1">
    <location>
        <begin position="17"/>
        <end position="27"/>
    </location>
</feature>
<comment type="caution">
    <text evidence="2">The sequence shown here is derived from an EMBL/GenBank/DDBJ whole genome shotgun (WGS) entry which is preliminary data.</text>
</comment>
<dbReference type="EMBL" id="JBEYXV010000023">
    <property type="protein sequence ID" value="MEU6825908.1"/>
    <property type="molecule type" value="Genomic_DNA"/>
</dbReference>
<evidence type="ECO:0000256" key="1">
    <source>
        <dbReference type="SAM" id="MobiDB-lite"/>
    </source>
</evidence>
<evidence type="ECO:0000313" key="2">
    <source>
        <dbReference type="EMBL" id="MEU6825908.1"/>
    </source>
</evidence>
<gene>
    <name evidence="2" type="ORF">ABZ921_35295</name>
</gene>
<reference evidence="2 3" key="1">
    <citation type="submission" date="2024-06" db="EMBL/GenBank/DDBJ databases">
        <title>The Natural Products Discovery Center: Release of the First 8490 Sequenced Strains for Exploring Actinobacteria Biosynthetic Diversity.</title>
        <authorList>
            <person name="Kalkreuter E."/>
            <person name="Kautsar S.A."/>
            <person name="Yang D."/>
            <person name="Bader C.D."/>
            <person name="Teijaro C.N."/>
            <person name="Fluegel L."/>
            <person name="Davis C.M."/>
            <person name="Simpson J.R."/>
            <person name="Lauterbach L."/>
            <person name="Steele A.D."/>
            <person name="Gui C."/>
            <person name="Meng S."/>
            <person name="Li G."/>
            <person name="Viehrig K."/>
            <person name="Ye F."/>
            <person name="Su P."/>
            <person name="Kiefer A.F."/>
            <person name="Nichols A."/>
            <person name="Cepeda A.J."/>
            <person name="Yan W."/>
            <person name="Fan B."/>
            <person name="Jiang Y."/>
            <person name="Adhikari A."/>
            <person name="Zheng C.-J."/>
            <person name="Schuster L."/>
            <person name="Cowan T.M."/>
            <person name="Smanski M.J."/>
            <person name="Chevrette M.G."/>
            <person name="De Carvalho L.P.S."/>
            <person name="Shen B."/>
        </authorList>
    </citation>
    <scope>NUCLEOTIDE SEQUENCE [LARGE SCALE GENOMIC DNA]</scope>
    <source>
        <strain evidence="2 3">NPDC046838</strain>
    </source>
</reference>
<keyword evidence="3" id="KW-1185">Reference proteome</keyword>
<proteinExistence type="predicted"/>
<organism evidence="2 3">
    <name type="scientific">Streptomyces atriruber</name>
    <dbReference type="NCBI Taxonomy" id="545121"/>
    <lineage>
        <taxon>Bacteria</taxon>
        <taxon>Bacillati</taxon>
        <taxon>Actinomycetota</taxon>
        <taxon>Actinomycetes</taxon>
        <taxon>Kitasatosporales</taxon>
        <taxon>Streptomycetaceae</taxon>
        <taxon>Streptomyces</taxon>
    </lineage>
</organism>
<name>A0ABV3BY11_9ACTN</name>
<dbReference type="InterPro" id="IPR023159">
    <property type="entry name" value="SO1590-like_sf"/>
</dbReference>
<feature type="region of interest" description="Disordered" evidence="1">
    <location>
        <begin position="1"/>
        <end position="27"/>
    </location>
</feature>
<feature type="compositionally biased region" description="Polar residues" evidence="1">
    <location>
        <begin position="1"/>
        <end position="16"/>
    </location>
</feature>
<dbReference type="Pfam" id="PF11528">
    <property type="entry name" value="DUF3224"/>
    <property type="match status" value="1"/>
</dbReference>
<evidence type="ECO:0000313" key="3">
    <source>
        <dbReference type="Proteomes" id="UP001551176"/>
    </source>
</evidence>
<dbReference type="Gene3D" id="2.40.350.10">
    <property type="entry name" value="SO1590-like"/>
    <property type="match status" value="1"/>
</dbReference>
<dbReference type="SUPFAM" id="SSF159238">
    <property type="entry name" value="SO1590-like"/>
    <property type="match status" value="1"/>
</dbReference>